<dbReference type="Gene3D" id="3.90.1200.10">
    <property type="match status" value="1"/>
</dbReference>
<dbReference type="EMBL" id="MU251243">
    <property type="protein sequence ID" value="KAG9258665.1"/>
    <property type="molecule type" value="Genomic_DNA"/>
</dbReference>
<evidence type="ECO:0000259" key="1">
    <source>
        <dbReference type="Pfam" id="PF01636"/>
    </source>
</evidence>
<dbReference type="PANTHER" id="PTHR21310:SF37">
    <property type="entry name" value="AMINOGLYCOSIDE PHOSPHOTRANSFERASE DOMAIN-CONTAINING PROTEIN"/>
    <property type="match status" value="1"/>
</dbReference>
<sequence>MEWDELAEEESQKLFAGWVKLLMRQSPELPLKLAGRHCPGKHPVEASRYTTGSYNIVCTVTFDDGSKAVVRFPIFGRSRLRKEKTNDELIAMDWVSRHTVLPIPRVLGSGLWACGPYTVISFVEGTLLSTHVRDPSVQSPSLDPNVSTVELERAYRSMATVVLELSKLEFPIIGAIGFDSGTWRVAKRPLTLNMNELVRVGNLPPGIFTEESFQNASDYFQELASHQLLHLRYQRNNAVKDEQDCRKKYIARCLFRRIAREMPTKPRPFHLYCDDLRPSNVLVNDTGSDFEVTGVIDWEFTYVAPVEFTHVAPWWLLFESPEAWESDLRQFLARFKPRLELFLKCLRAIEDDQLQQGTLRGSQRLSEHMAPSMDNGRFWFCLAARKSFMFDDIYWQMIDEQYFGKFTTLESRLALLTQEERDGLDGFVQEKLKQAAEKTLDEHLTFDEVLEL</sequence>
<comment type="caution">
    <text evidence="2">The sequence shown here is derived from an EMBL/GenBank/DDBJ whole genome shotgun (WGS) entry which is preliminary data.</text>
</comment>
<organism evidence="2 3">
    <name type="scientific">Emericellopsis atlantica</name>
    <dbReference type="NCBI Taxonomy" id="2614577"/>
    <lineage>
        <taxon>Eukaryota</taxon>
        <taxon>Fungi</taxon>
        <taxon>Dikarya</taxon>
        <taxon>Ascomycota</taxon>
        <taxon>Pezizomycotina</taxon>
        <taxon>Sordariomycetes</taxon>
        <taxon>Hypocreomycetidae</taxon>
        <taxon>Hypocreales</taxon>
        <taxon>Bionectriaceae</taxon>
        <taxon>Emericellopsis</taxon>
    </lineage>
</organism>
<dbReference type="AlphaFoldDB" id="A0A9P7ZVW6"/>
<evidence type="ECO:0000313" key="3">
    <source>
        <dbReference type="Proteomes" id="UP000887229"/>
    </source>
</evidence>
<reference evidence="2" key="1">
    <citation type="journal article" date="2021" name="IMA Fungus">
        <title>Genomic characterization of three marine fungi, including Emericellopsis atlantica sp. nov. with signatures of a generalist lifestyle and marine biomass degradation.</title>
        <authorList>
            <person name="Hagestad O.C."/>
            <person name="Hou L."/>
            <person name="Andersen J.H."/>
            <person name="Hansen E.H."/>
            <person name="Altermark B."/>
            <person name="Li C."/>
            <person name="Kuhnert E."/>
            <person name="Cox R.J."/>
            <person name="Crous P.W."/>
            <person name="Spatafora J.W."/>
            <person name="Lail K."/>
            <person name="Amirebrahimi M."/>
            <person name="Lipzen A."/>
            <person name="Pangilinan J."/>
            <person name="Andreopoulos W."/>
            <person name="Hayes R.D."/>
            <person name="Ng V."/>
            <person name="Grigoriev I.V."/>
            <person name="Jackson S.A."/>
            <person name="Sutton T.D.S."/>
            <person name="Dobson A.D.W."/>
            <person name="Rama T."/>
        </authorList>
    </citation>
    <scope>NUCLEOTIDE SEQUENCE</scope>
    <source>
        <strain evidence="2">TS7</strain>
    </source>
</reference>
<feature type="domain" description="Aminoglycoside phosphotransferase" evidence="1">
    <location>
        <begin position="59"/>
        <end position="307"/>
    </location>
</feature>
<dbReference type="PANTHER" id="PTHR21310">
    <property type="entry name" value="AMINOGLYCOSIDE PHOSPHOTRANSFERASE-RELATED-RELATED"/>
    <property type="match status" value="1"/>
</dbReference>
<name>A0A9P7ZVW6_9HYPO</name>
<dbReference type="GeneID" id="70289055"/>
<dbReference type="SUPFAM" id="SSF56112">
    <property type="entry name" value="Protein kinase-like (PK-like)"/>
    <property type="match status" value="1"/>
</dbReference>
<proteinExistence type="predicted"/>
<dbReference type="InterPro" id="IPR011009">
    <property type="entry name" value="Kinase-like_dom_sf"/>
</dbReference>
<accession>A0A9P7ZVW6</accession>
<dbReference type="Proteomes" id="UP000887229">
    <property type="component" value="Unassembled WGS sequence"/>
</dbReference>
<dbReference type="RefSeq" id="XP_046122589.1">
    <property type="nucleotide sequence ID" value="XM_046258152.1"/>
</dbReference>
<dbReference type="Pfam" id="PF01636">
    <property type="entry name" value="APH"/>
    <property type="match status" value="1"/>
</dbReference>
<dbReference type="InterPro" id="IPR002575">
    <property type="entry name" value="Aminoglycoside_PTrfase"/>
</dbReference>
<dbReference type="InterPro" id="IPR051678">
    <property type="entry name" value="AGP_Transferase"/>
</dbReference>
<evidence type="ECO:0000313" key="2">
    <source>
        <dbReference type="EMBL" id="KAG9258665.1"/>
    </source>
</evidence>
<protein>
    <submittedName>
        <fullName evidence="2">Phosphotransferase enzyme family protein</fullName>
    </submittedName>
</protein>
<dbReference type="OrthoDB" id="5412996at2759"/>
<keyword evidence="3" id="KW-1185">Reference proteome</keyword>
<gene>
    <name evidence="2" type="ORF">F5Z01DRAFT_210429</name>
</gene>